<organism evidence="1 2">
    <name type="scientific">Zarea fungicola</name>
    <dbReference type="NCBI Taxonomy" id="93591"/>
    <lineage>
        <taxon>Eukaryota</taxon>
        <taxon>Fungi</taxon>
        <taxon>Dikarya</taxon>
        <taxon>Ascomycota</taxon>
        <taxon>Pezizomycotina</taxon>
        <taxon>Sordariomycetes</taxon>
        <taxon>Hypocreomycetidae</taxon>
        <taxon>Hypocreales</taxon>
        <taxon>Cordycipitaceae</taxon>
        <taxon>Zarea</taxon>
    </lineage>
</organism>
<protein>
    <submittedName>
        <fullName evidence="1">Uncharacterized protein</fullName>
    </submittedName>
</protein>
<evidence type="ECO:0000313" key="1">
    <source>
        <dbReference type="EMBL" id="KAJ2980207.1"/>
    </source>
</evidence>
<sequence>MVAYGSIVKTLAVVCYATGGASAQAFRFYRAGINDDGICRGARQAHVYTGTKPNICTNFPTLVAAVSPEYIIPGAGTGIVVYTGRNCKGKSLKIPNNLPLSLCSDDKEAWASVSYGFSANGRRDGYEANDYYNETAEGLDRRNSVGYQEISTDPSAWDYWNGQSGGSDQWVNAGNVVPSRPNAGLARDMADAIANVWTALDEVGVADNMVGSFSKNVDTKAVAMSVQTAMLGGKTIRMNSLKFLIADQLTWNKIQRKCGQLVIPLVVAGVTIGTVTIFGF</sequence>
<name>A0ACC1NMS5_9HYPO</name>
<dbReference type="Proteomes" id="UP001143910">
    <property type="component" value="Unassembled WGS sequence"/>
</dbReference>
<keyword evidence="2" id="KW-1185">Reference proteome</keyword>
<gene>
    <name evidence="1" type="ORF">NQ176_g2777</name>
</gene>
<evidence type="ECO:0000313" key="2">
    <source>
        <dbReference type="Proteomes" id="UP001143910"/>
    </source>
</evidence>
<comment type="caution">
    <text evidence="1">The sequence shown here is derived from an EMBL/GenBank/DDBJ whole genome shotgun (WGS) entry which is preliminary data.</text>
</comment>
<accession>A0ACC1NMS5</accession>
<dbReference type="EMBL" id="JANJQO010000217">
    <property type="protein sequence ID" value="KAJ2980207.1"/>
    <property type="molecule type" value="Genomic_DNA"/>
</dbReference>
<reference evidence="1" key="1">
    <citation type="submission" date="2022-08" db="EMBL/GenBank/DDBJ databases">
        <title>Genome Sequence of Lecanicillium fungicola.</title>
        <authorList>
            <person name="Buettner E."/>
        </authorList>
    </citation>
    <scope>NUCLEOTIDE SEQUENCE</scope>
    <source>
        <strain evidence="1">Babe33</strain>
    </source>
</reference>
<proteinExistence type="predicted"/>